<dbReference type="PANTHER" id="PTHR43386:SF1">
    <property type="entry name" value="D,D-DIPEPTIDE TRANSPORT SYSTEM PERMEASE PROTEIN DDPC-RELATED"/>
    <property type="match status" value="1"/>
</dbReference>
<organism evidence="9 10">
    <name type="scientific">Treponema denticola</name>
    <dbReference type="NCBI Taxonomy" id="158"/>
    <lineage>
        <taxon>Bacteria</taxon>
        <taxon>Pseudomonadati</taxon>
        <taxon>Spirochaetota</taxon>
        <taxon>Spirochaetia</taxon>
        <taxon>Spirochaetales</taxon>
        <taxon>Treponemataceae</taxon>
        <taxon>Treponema</taxon>
    </lineage>
</organism>
<evidence type="ECO:0000256" key="6">
    <source>
        <dbReference type="ARBA" id="ARBA00023136"/>
    </source>
</evidence>
<dbReference type="Gene3D" id="1.10.3720.10">
    <property type="entry name" value="MetI-like"/>
    <property type="match status" value="1"/>
</dbReference>
<feature type="transmembrane region" description="Helical" evidence="7">
    <location>
        <begin position="178"/>
        <end position="211"/>
    </location>
</feature>
<evidence type="ECO:0000256" key="3">
    <source>
        <dbReference type="ARBA" id="ARBA00022475"/>
    </source>
</evidence>
<protein>
    <submittedName>
        <fullName evidence="9">ABC transporter permease</fullName>
    </submittedName>
</protein>
<feature type="transmembrane region" description="Helical" evidence="7">
    <location>
        <begin position="104"/>
        <end position="126"/>
    </location>
</feature>
<name>A0A9Q9BJM2_TREDN</name>
<reference evidence="9" key="1">
    <citation type="submission" date="2020-04" db="EMBL/GenBank/DDBJ databases">
        <title>Comparative genomics of oral phylogroup-2 Treponema strains.</title>
        <authorList>
            <person name="Zeng H."/>
            <person name="Chan Y.K."/>
            <person name="Watt R.M."/>
        </authorList>
    </citation>
    <scope>NUCLEOTIDE SEQUENCE</scope>
    <source>
        <strain evidence="9">OMZ 905</strain>
    </source>
</reference>
<dbReference type="RefSeq" id="WP_253699459.1">
    <property type="nucleotide sequence ID" value="NZ_CP051522.1"/>
</dbReference>
<gene>
    <name evidence="9" type="ORF">E4N86_11950</name>
</gene>
<keyword evidence="4 7" id="KW-0812">Transmembrane</keyword>
<dbReference type="InterPro" id="IPR000515">
    <property type="entry name" value="MetI-like"/>
</dbReference>
<accession>A0A9Q9BJM2</accession>
<proteinExistence type="inferred from homology"/>
<evidence type="ECO:0000313" key="9">
    <source>
        <dbReference type="EMBL" id="UTD01345.1"/>
    </source>
</evidence>
<keyword evidence="2 7" id="KW-0813">Transport</keyword>
<keyword evidence="3" id="KW-1003">Cell membrane</keyword>
<feature type="domain" description="ABC transmembrane type-1" evidence="8">
    <location>
        <begin position="69"/>
        <end position="258"/>
    </location>
</feature>
<dbReference type="Proteomes" id="UP001056981">
    <property type="component" value="Chromosome"/>
</dbReference>
<dbReference type="CDD" id="cd06261">
    <property type="entry name" value="TM_PBP2"/>
    <property type="match status" value="1"/>
</dbReference>
<dbReference type="InterPro" id="IPR050366">
    <property type="entry name" value="BP-dependent_transpt_permease"/>
</dbReference>
<feature type="transmembrane region" description="Helical" evidence="7">
    <location>
        <begin position="7"/>
        <end position="30"/>
    </location>
</feature>
<dbReference type="PROSITE" id="PS51257">
    <property type="entry name" value="PROKAR_LIPOPROTEIN"/>
    <property type="match status" value="1"/>
</dbReference>
<comment type="similarity">
    <text evidence="7">Belongs to the binding-protein-dependent transport system permease family.</text>
</comment>
<keyword evidence="6 7" id="KW-0472">Membrane</keyword>
<dbReference type="GO" id="GO:0055085">
    <property type="term" value="P:transmembrane transport"/>
    <property type="evidence" value="ECO:0007669"/>
    <property type="project" value="InterPro"/>
</dbReference>
<evidence type="ECO:0000256" key="2">
    <source>
        <dbReference type="ARBA" id="ARBA00022448"/>
    </source>
</evidence>
<evidence type="ECO:0000256" key="4">
    <source>
        <dbReference type="ARBA" id="ARBA00022692"/>
    </source>
</evidence>
<evidence type="ECO:0000259" key="8">
    <source>
        <dbReference type="PROSITE" id="PS50928"/>
    </source>
</evidence>
<dbReference type="InterPro" id="IPR035906">
    <property type="entry name" value="MetI-like_sf"/>
</dbReference>
<feature type="transmembrane region" description="Helical" evidence="7">
    <location>
        <begin position="240"/>
        <end position="258"/>
    </location>
</feature>
<dbReference type="GO" id="GO:0005886">
    <property type="term" value="C:plasma membrane"/>
    <property type="evidence" value="ECO:0007669"/>
    <property type="project" value="UniProtKB-SubCell"/>
</dbReference>
<evidence type="ECO:0000313" key="10">
    <source>
        <dbReference type="Proteomes" id="UP001056981"/>
    </source>
</evidence>
<dbReference type="PROSITE" id="PS50928">
    <property type="entry name" value="ABC_TM1"/>
    <property type="match status" value="1"/>
</dbReference>
<sequence length="276" mass="30569">MKKFHDIWVFFFMISAFILVLLGISCKILPLQDPFQTDMTKSLQYPSINNLFGTDILGRDIFSRVLYGIQVSVVLSMITTILSVCVGLLIGLTAGYFGGIPDTIITIFTSIFQGLPATIIMITVAAMMGGGYYALLFSMVITSWTGFSRIVRGEVLKLKTADYIIVGKSMGASNIRIIFYYIFPAVCHNLIIVFAQRIAAFILSIAGLSYLGLGIHPPTPDLGGMINEARNYYRSQPMTIIAPGAVLLMISLGINYFAEWLRENFFFKQSIKKGES</sequence>
<keyword evidence="5 7" id="KW-1133">Transmembrane helix</keyword>
<dbReference type="EMBL" id="CP051635">
    <property type="protein sequence ID" value="UTD01345.1"/>
    <property type="molecule type" value="Genomic_DNA"/>
</dbReference>
<dbReference type="AlphaFoldDB" id="A0A9Q9BJM2"/>
<dbReference type="PANTHER" id="PTHR43386">
    <property type="entry name" value="OLIGOPEPTIDE TRANSPORT SYSTEM PERMEASE PROTEIN APPC"/>
    <property type="match status" value="1"/>
</dbReference>
<dbReference type="Pfam" id="PF00528">
    <property type="entry name" value="BPD_transp_1"/>
    <property type="match status" value="1"/>
</dbReference>
<comment type="subcellular location">
    <subcellularLocation>
        <location evidence="1 7">Cell membrane</location>
        <topology evidence="1 7">Multi-pass membrane protein</topology>
    </subcellularLocation>
</comment>
<evidence type="ECO:0000256" key="7">
    <source>
        <dbReference type="RuleBase" id="RU363032"/>
    </source>
</evidence>
<evidence type="ECO:0000256" key="1">
    <source>
        <dbReference type="ARBA" id="ARBA00004651"/>
    </source>
</evidence>
<feature type="transmembrane region" description="Helical" evidence="7">
    <location>
        <begin position="67"/>
        <end position="92"/>
    </location>
</feature>
<feature type="transmembrane region" description="Helical" evidence="7">
    <location>
        <begin position="132"/>
        <end position="151"/>
    </location>
</feature>
<dbReference type="SUPFAM" id="SSF161098">
    <property type="entry name" value="MetI-like"/>
    <property type="match status" value="1"/>
</dbReference>
<evidence type="ECO:0000256" key="5">
    <source>
        <dbReference type="ARBA" id="ARBA00022989"/>
    </source>
</evidence>